<keyword evidence="3" id="KW-1185">Reference proteome</keyword>
<dbReference type="Gene3D" id="1.10.10.2910">
    <property type="match status" value="1"/>
</dbReference>
<dbReference type="EMBL" id="CP027059">
    <property type="protein sequence ID" value="UQZ87482.1"/>
    <property type="molecule type" value="Genomic_DNA"/>
</dbReference>
<dbReference type="PANTHER" id="PTHR43236:SF1">
    <property type="entry name" value="BLL7220 PROTEIN"/>
    <property type="match status" value="1"/>
</dbReference>
<gene>
    <name evidence="2" type="ORF">SK3146_06784</name>
</gene>
<protein>
    <recommendedName>
        <fullName evidence="1">IrrE N-terminal-like domain-containing protein</fullName>
    </recommendedName>
</protein>
<dbReference type="InterPro" id="IPR010359">
    <property type="entry name" value="IrrE_HExxH"/>
</dbReference>
<name>A0ABY4RZC8_9BACL</name>
<dbReference type="Proteomes" id="UP001057134">
    <property type="component" value="Chromosome"/>
</dbReference>
<proteinExistence type="predicted"/>
<dbReference type="RefSeq" id="WP_249862940.1">
    <property type="nucleotide sequence ID" value="NZ_CP027059.1"/>
</dbReference>
<feature type="domain" description="IrrE N-terminal-like" evidence="1">
    <location>
        <begin position="72"/>
        <end position="194"/>
    </location>
</feature>
<dbReference type="PANTHER" id="PTHR43236">
    <property type="entry name" value="ANTITOXIN HIGA1"/>
    <property type="match status" value="1"/>
</dbReference>
<evidence type="ECO:0000259" key="1">
    <source>
        <dbReference type="Pfam" id="PF06114"/>
    </source>
</evidence>
<evidence type="ECO:0000313" key="3">
    <source>
        <dbReference type="Proteomes" id="UP001057134"/>
    </source>
</evidence>
<accession>A0ABY4RZC8</accession>
<reference evidence="2" key="2">
    <citation type="journal article" date="2021" name="J Anim Sci Technol">
        <title>Complete genome sequence of Paenibacillus konkukensis sp. nov. SK3146 as a potential probiotic strain.</title>
        <authorList>
            <person name="Jung H.I."/>
            <person name="Park S."/>
            <person name="Niu K.M."/>
            <person name="Lee S.W."/>
            <person name="Kothari D."/>
            <person name="Yi K.J."/>
            <person name="Kim S.K."/>
        </authorList>
    </citation>
    <scope>NUCLEOTIDE SEQUENCE</scope>
    <source>
        <strain evidence="2">SK3146</strain>
    </source>
</reference>
<dbReference type="InterPro" id="IPR052345">
    <property type="entry name" value="Rad_response_metalloprotease"/>
</dbReference>
<evidence type="ECO:0000313" key="2">
    <source>
        <dbReference type="EMBL" id="UQZ87482.1"/>
    </source>
</evidence>
<sequence>MSNKSRYITNEQMESVTMSILTDYGYDPHDKVIRPVPIEELVEFHFDLQIIWEAIDHLDQDGMVMAAIFPTEKRIVLNETHRELFDSKLGTYHFTLAHELGHWVLHTTQTSYRLRSQHSFSPESGDSPVYCRSLSQKPAIEVQADLFAGCLLMPRPMLERAVGQLRRIGRIQLFHLYRLADCFGVSISALTVRLAQLQLLIVGQEGQITWCGAPKEQKAEQLIMDF</sequence>
<dbReference type="Pfam" id="PF06114">
    <property type="entry name" value="Peptidase_M78"/>
    <property type="match status" value="1"/>
</dbReference>
<reference evidence="2" key="1">
    <citation type="submission" date="2018-02" db="EMBL/GenBank/DDBJ databases">
        <authorList>
            <person name="Kim S.-K."/>
            <person name="Jung H.-I."/>
            <person name="Lee S.-W."/>
        </authorList>
    </citation>
    <scope>NUCLEOTIDE SEQUENCE</scope>
    <source>
        <strain evidence="2">SK3146</strain>
    </source>
</reference>
<organism evidence="2 3">
    <name type="scientific">Paenibacillus konkukensis</name>
    <dbReference type="NCBI Taxonomy" id="2020716"/>
    <lineage>
        <taxon>Bacteria</taxon>
        <taxon>Bacillati</taxon>
        <taxon>Bacillota</taxon>
        <taxon>Bacilli</taxon>
        <taxon>Bacillales</taxon>
        <taxon>Paenibacillaceae</taxon>
        <taxon>Paenibacillus</taxon>
    </lineage>
</organism>